<feature type="domain" description="Bacillithiol biosynthesis BshC C-terminal coiled-coil" evidence="4">
    <location>
        <begin position="382"/>
        <end position="540"/>
    </location>
</feature>
<dbReference type="Proteomes" id="UP000197781">
    <property type="component" value="Chromosome"/>
</dbReference>
<dbReference type="AlphaFoldDB" id="A0A220MIH9"/>
<dbReference type="EMBL" id="CP018145">
    <property type="protein sequence ID" value="ASJ54685.1"/>
    <property type="molecule type" value="Genomic_DNA"/>
</dbReference>
<dbReference type="InterPro" id="IPR055399">
    <property type="entry name" value="CC_BshC"/>
</dbReference>
<evidence type="ECO:0000259" key="4">
    <source>
        <dbReference type="Pfam" id="PF24850"/>
    </source>
</evidence>
<accession>A0A220MIH9</accession>
<organism evidence="5 6">
    <name type="scientific">Brevibacillus formosus</name>
    <dbReference type="NCBI Taxonomy" id="54913"/>
    <lineage>
        <taxon>Bacteria</taxon>
        <taxon>Bacillati</taxon>
        <taxon>Bacillota</taxon>
        <taxon>Bacilli</taxon>
        <taxon>Bacillales</taxon>
        <taxon>Paenibacillaceae</taxon>
        <taxon>Brevibacillus</taxon>
    </lineage>
</organism>
<dbReference type="RefSeq" id="WP_088908403.1">
    <property type="nucleotide sequence ID" value="NZ_CP018145.1"/>
</dbReference>
<evidence type="ECO:0000256" key="2">
    <source>
        <dbReference type="HAMAP-Rule" id="MF_01867"/>
    </source>
</evidence>
<reference evidence="5 6" key="1">
    <citation type="submission" date="2016-11" db="EMBL/GenBank/DDBJ databases">
        <authorList>
            <person name="Jaros S."/>
            <person name="Januszkiewicz K."/>
            <person name="Wedrychowicz H."/>
        </authorList>
    </citation>
    <scope>NUCLEOTIDE SEQUENCE [LARGE SCALE GENOMIC DNA]</scope>
    <source>
        <strain evidence="5 6">NF2</strain>
    </source>
</reference>
<dbReference type="Pfam" id="PF10079">
    <property type="entry name" value="Rossmann-like_BshC"/>
    <property type="match status" value="1"/>
</dbReference>
<dbReference type="PIRSF" id="PIRSF012535">
    <property type="entry name" value="UCP012535"/>
    <property type="match status" value="1"/>
</dbReference>
<protein>
    <recommendedName>
        <fullName evidence="2">Putative cysteine ligase BshC</fullName>
        <ecNumber evidence="2">6.-.-.-</ecNumber>
    </recommendedName>
</protein>
<dbReference type="NCBIfam" id="TIGR03998">
    <property type="entry name" value="thiol_BshC"/>
    <property type="match status" value="1"/>
</dbReference>
<dbReference type="GO" id="GO:0016874">
    <property type="term" value="F:ligase activity"/>
    <property type="evidence" value="ECO:0007669"/>
    <property type="project" value="UniProtKB-UniRule"/>
</dbReference>
<evidence type="ECO:0000313" key="5">
    <source>
        <dbReference type="EMBL" id="ASJ54685.1"/>
    </source>
</evidence>
<evidence type="ECO:0000256" key="1">
    <source>
        <dbReference type="ARBA" id="ARBA00022598"/>
    </source>
</evidence>
<comment type="function">
    <text evidence="2">Involved in bacillithiol (BSH) biosynthesis. May catalyze the last step of the pathway, the addition of cysteine to glucosamine malate (GlcN-Mal) to generate BSH.</text>
</comment>
<evidence type="ECO:0000259" key="3">
    <source>
        <dbReference type="Pfam" id="PF10079"/>
    </source>
</evidence>
<gene>
    <name evidence="2" type="primary">bshC</name>
    <name evidence="5" type="ORF">BP422_14565</name>
</gene>
<proteinExistence type="inferred from homology"/>
<dbReference type="Pfam" id="PF24850">
    <property type="entry name" value="CC_BshC"/>
    <property type="match status" value="1"/>
</dbReference>
<comment type="similarity">
    <text evidence="2">Belongs to the BshC family.</text>
</comment>
<sequence length="540" mass="61854">MNVECLALPLANPLAQEYQQQNASALQFFAHNPYREQSYRERVEWLQSQSYPHRNQLVEGLYRFNKEMGTHPEALKNIELLKQPDTYVVIGGQQAGILGGPLYTVNKAVHLIQAAKRLSAELQANVIPVFWIAGEDHDIDEIDHVYWGADDGKRLHKERLPLNKKGRQSVSALPLDPELCTQFLEKFFQGQTETTETKQIRELLTQTAADSPTVAEWFARLMAKLFGKHGLVLVESSLPFVRELQQPIFSQIIENNEQLTKVLLRAADRISTAGYPLQLQVEEYQANLFVYEGDDRLLLERHGERFINRRRSYSRDELLKQVADSPERFSTNVVTRGLMQEHLFPTLAFIGGPGEIAYWAFYREVFEIFGMQMPIVLPRMSITLVEGAQLRLLDSLGLSIEQVLTDFAAWKTEWSKNQAPHPLEQQFASARESIMSIYRPLVEEVVSLDGGLRGLAEKNSKLLLEQVSFLEERLIRSLQQKDDVEHVRVQRIETALLPEGGLQERKHSFFPFANKYGLGLIDRLVDAPFAHDGTHQLYYL</sequence>
<evidence type="ECO:0000313" key="6">
    <source>
        <dbReference type="Proteomes" id="UP000197781"/>
    </source>
</evidence>
<feature type="domain" description="Bacillithiol biosynthesis BshC N-terminal Rossmann-like" evidence="3">
    <location>
        <begin position="1"/>
        <end position="380"/>
    </location>
</feature>
<dbReference type="EC" id="6.-.-.-" evidence="2"/>
<dbReference type="InterPro" id="IPR055398">
    <property type="entry name" value="Rossmann-like_BshC"/>
</dbReference>
<keyword evidence="1 2" id="KW-0436">Ligase</keyword>
<name>A0A220MIH9_9BACL</name>
<dbReference type="KEGG" id="bfm:BP422_14565"/>
<dbReference type="InterPro" id="IPR011199">
    <property type="entry name" value="Bacillithiol_biosynth_BshC"/>
</dbReference>
<dbReference type="HAMAP" id="MF_01867">
    <property type="entry name" value="BshC"/>
    <property type="match status" value="1"/>
</dbReference>